<evidence type="ECO:0000313" key="2">
    <source>
        <dbReference type="Proteomes" id="UP000004508"/>
    </source>
</evidence>
<sequence>MILHDSVGDKVQARLYAFSLFFLKAFMSTNTGNSSKQSLKNIYSEFINCSRLLKETHFSFWQSTRGNNNEGFWLKCSVL</sequence>
<reference evidence="1 2" key="1">
    <citation type="journal article" date="2011" name="Stand. Genomic Sci.">
        <title>Non-contiguous finished genome sequence and contextual data of the filamentous soil bacterium Ktedonobacter racemifer type strain (SOSP1-21).</title>
        <authorList>
            <person name="Chang Y.J."/>
            <person name="Land M."/>
            <person name="Hauser L."/>
            <person name="Chertkov O."/>
            <person name="Del Rio T.G."/>
            <person name="Nolan M."/>
            <person name="Copeland A."/>
            <person name="Tice H."/>
            <person name="Cheng J.F."/>
            <person name="Lucas S."/>
            <person name="Han C."/>
            <person name="Goodwin L."/>
            <person name="Pitluck S."/>
            <person name="Ivanova N."/>
            <person name="Ovchinikova G."/>
            <person name="Pati A."/>
            <person name="Chen A."/>
            <person name="Palaniappan K."/>
            <person name="Mavromatis K."/>
            <person name="Liolios K."/>
            <person name="Brettin T."/>
            <person name="Fiebig A."/>
            <person name="Rohde M."/>
            <person name="Abt B."/>
            <person name="Goker M."/>
            <person name="Detter J.C."/>
            <person name="Woyke T."/>
            <person name="Bristow J."/>
            <person name="Eisen J.A."/>
            <person name="Markowitz V."/>
            <person name="Hugenholtz P."/>
            <person name="Kyrpides N.C."/>
            <person name="Klenk H.P."/>
            <person name="Lapidus A."/>
        </authorList>
    </citation>
    <scope>NUCLEOTIDE SEQUENCE [LARGE SCALE GENOMIC DNA]</scope>
    <source>
        <strain evidence="2">DSM 44963</strain>
    </source>
</reference>
<name>D6TH08_KTERA</name>
<dbReference type="STRING" id="485913.Krac_10453"/>
<keyword evidence="2" id="KW-1185">Reference proteome</keyword>
<dbReference type="Proteomes" id="UP000004508">
    <property type="component" value="Unassembled WGS sequence"/>
</dbReference>
<dbReference type="EMBL" id="ADVG01000001">
    <property type="protein sequence ID" value="EFH88937.1"/>
    <property type="molecule type" value="Genomic_DNA"/>
</dbReference>
<accession>D6TH08</accession>
<proteinExistence type="predicted"/>
<protein>
    <submittedName>
        <fullName evidence="1">Uncharacterized protein</fullName>
    </submittedName>
</protein>
<dbReference type="AlphaFoldDB" id="D6TH08"/>
<evidence type="ECO:0000313" key="1">
    <source>
        <dbReference type="EMBL" id="EFH88937.1"/>
    </source>
</evidence>
<dbReference type="InParanoid" id="D6TH08"/>
<comment type="caution">
    <text evidence="1">The sequence shown here is derived from an EMBL/GenBank/DDBJ whole genome shotgun (WGS) entry which is preliminary data.</text>
</comment>
<gene>
    <name evidence="1" type="ORF">Krac_10453</name>
</gene>
<organism evidence="1 2">
    <name type="scientific">Ktedonobacter racemifer DSM 44963</name>
    <dbReference type="NCBI Taxonomy" id="485913"/>
    <lineage>
        <taxon>Bacteria</taxon>
        <taxon>Bacillati</taxon>
        <taxon>Chloroflexota</taxon>
        <taxon>Ktedonobacteria</taxon>
        <taxon>Ktedonobacterales</taxon>
        <taxon>Ktedonobacteraceae</taxon>
        <taxon>Ktedonobacter</taxon>
    </lineage>
</organism>